<dbReference type="PROSITE" id="PS01275">
    <property type="entry name" value="EFP"/>
    <property type="match status" value="1"/>
</dbReference>
<dbReference type="InterPro" id="IPR015365">
    <property type="entry name" value="Elong-fact-P_C"/>
</dbReference>
<evidence type="ECO:0000256" key="9">
    <source>
        <dbReference type="RuleBase" id="RU004389"/>
    </source>
</evidence>
<dbReference type="SUPFAM" id="SSF50249">
    <property type="entry name" value="Nucleic acid-binding proteins"/>
    <property type="match status" value="2"/>
</dbReference>
<dbReference type="PANTHER" id="PTHR30053">
    <property type="entry name" value="ELONGATION FACTOR P"/>
    <property type="match status" value="1"/>
</dbReference>
<dbReference type="KEGG" id="hhy:Halhy_2517"/>
<dbReference type="Gene3D" id="2.40.50.140">
    <property type="entry name" value="Nucleic acid-binding proteins"/>
    <property type="match status" value="2"/>
</dbReference>
<keyword evidence="5 7" id="KW-0251">Elongation factor</keyword>
<reference key="2">
    <citation type="submission" date="2011-04" db="EMBL/GenBank/DDBJ databases">
        <title>Complete sequence of chromosome of Haliscomenobacter hydrossis DSM 1100.</title>
        <authorList>
            <consortium name="US DOE Joint Genome Institute (JGI-PGF)"/>
            <person name="Lucas S."/>
            <person name="Han J."/>
            <person name="Lapidus A."/>
            <person name="Bruce D."/>
            <person name="Goodwin L."/>
            <person name="Pitluck S."/>
            <person name="Peters L."/>
            <person name="Kyrpides N."/>
            <person name="Mavromatis K."/>
            <person name="Ivanova N."/>
            <person name="Ovchinnikova G."/>
            <person name="Pagani I."/>
            <person name="Daligault H."/>
            <person name="Detter J.C."/>
            <person name="Han C."/>
            <person name="Land M."/>
            <person name="Hauser L."/>
            <person name="Markowitz V."/>
            <person name="Cheng J.-F."/>
            <person name="Hugenholtz P."/>
            <person name="Woyke T."/>
            <person name="Wu D."/>
            <person name="Verbarg S."/>
            <person name="Frueling A."/>
            <person name="Brambilla E."/>
            <person name="Klenk H.-P."/>
            <person name="Eisen J.A."/>
        </authorList>
    </citation>
    <scope>NUCLEOTIDE SEQUENCE</scope>
    <source>
        <strain>DSM 1100</strain>
    </source>
</reference>
<keyword evidence="6 7" id="KW-0648">Protein biosynthesis</keyword>
<dbReference type="AlphaFoldDB" id="F4KXL9"/>
<dbReference type="FunFam" id="2.30.30.30:FF:000003">
    <property type="entry name" value="Elongation factor P"/>
    <property type="match status" value="1"/>
</dbReference>
<dbReference type="eggNOG" id="COG0231">
    <property type="taxonomic scope" value="Bacteria"/>
</dbReference>
<sequence>MASTSDIRNGLCMEWEGDIWTVIEFQHVKPARGAAFVRTKLKSMTNGKLVDNTFPSSAKIDEVRIERRKFQYLYKDEMGHNFMNNEDYEQVSIDEKLIERPDLLKEGMEVDILYHAAKDIVLTLEMASSVIMEITYTEPGLKGDTATNAFKPATVESGAEIRVPLFINQGDFVKIDTHTGAYMERVKQQ</sequence>
<evidence type="ECO:0000256" key="7">
    <source>
        <dbReference type="HAMAP-Rule" id="MF_00141"/>
    </source>
</evidence>
<dbReference type="SMART" id="SM01185">
    <property type="entry name" value="EFP"/>
    <property type="match status" value="1"/>
</dbReference>
<feature type="domain" description="Translation elongation factor P/YeiP central" evidence="11">
    <location>
        <begin position="67"/>
        <end position="122"/>
    </location>
</feature>
<evidence type="ECO:0000256" key="5">
    <source>
        <dbReference type="ARBA" id="ARBA00022768"/>
    </source>
</evidence>
<comment type="subcellular location">
    <subcellularLocation>
        <location evidence="1 7">Cytoplasm</location>
    </subcellularLocation>
</comment>
<dbReference type="NCBIfam" id="NF001810">
    <property type="entry name" value="PRK00529.1"/>
    <property type="match status" value="1"/>
</dbReference>
<organism evidence="12 13">
    <name type="scientific">Haliscomenobacter hydrossis (strain ATCC 27775 / DSM 1100 / LMG 10767 / O)</name>
    <dbReference type="NCBI Taxonomy" id="760192"/>
    <lineage>
        <taxon>Bacteria</taxon>
        <taxon>Pseudomonadati</taxon>
        <taxon>Bacteroidota</taxon>
        <taxon>Saprospiria</taxon>
        <taxon>Saprospirales</taxon>
        <taxon>Haliscomenobacteraceae</taxon>
        <taxon>Haliscomenobacter</taxon>
    </lineage>
</organism>
<dbReference type="HOGENOM" id="CLU_074944_0_1_10"/>
<keyword evidence="4 7" id="KW-0963">Cytoplasm</keyword>
<dbReference type="InterPro" id="IPR014722">
    <property type="entry name" value="Rib_uL2_dom2"/>
</dbReference>
<dbReference type="Pfam" id="PF08207">
    <property type="entry name" value="EFP_N"/>
    <property type="match status" value="1"/>
</dbReference>
<dbReference type="CDD" id="cd05794">
    <property type="entry name" value="S1_EF-P_repeat_2"/>
    <property type="match status" value="1"/>
</dbReference>
<dbReference type="InterPro" id="IPR020599">
    <property type="entry name" value="Transl_elong_fac_P/YeiP"/>
</dbReference>
<evidence type="ECO:0000256" key="1">
    <source>
        <dbReference type="ARBA" id="ARBA00004496"/>
    </source>
</evidence>
<dbReference type="EMBL" id="CP002691">
    <property type="protein sequence ID" value="AEE50390.1"/>
    <property type="molecule type" value="Genomic_DNA"/>
</dbReference>
<dbReference type="Proteomes" id="UP000008461">
    <property type="component" value="Chromosome"/>
</dbReference>
<reference evidence="12 13" key="1">
    <citation type="journal article" date="2011" name="Stand. Genomic Sci.">
        <title>Complete genome sequence of Haliscomenobacter hydrossis type strain (O).</title>
        <authorList>
            <consortium name="US DOE Joint Genome Institute (JGI-PGF)"/>
            <person name="Daligault H."/>
            <person name="Lapidus A."/>
            <person name="Zeytun A."/>
            <person name="Nolan M."/>
            <person name="Lucas S."/>
            <person name="Del Rio T.G."/>
            <person name="Tice H."/>
            <person name="Cheng J.F."/>
            <person name="Tapia R."/>
            <person name="Han C."/>
            <person name="Goodwin L."/>
            <person name="Pitluck S."/>
            <person name="Liolios K."/>
            <person name="Pagani I."/>
            <person name="Ivanova N."/>
            <person name="Huntemann M."/>
            <person name="Mavromatis K."/>
            <person name="Mikhailova N."/>
            <person name="Pati A."/>
            <person name="Chen A."/>
            <person name="Palaniappan K."/>
            <person name="Land M."/>
            <person name="Hauser L."/>
            <person name="Brambilla E.M."/>
            <person name="Rohde M."/>
            <person name="Verbarg S."/>
            <person name="Goker M."/>
            <person name="Bristow J."/>
            <person name="Eisen J.A."/>
            <person name="Markowitz V."/>
            <person name="Hugenholtz P."/>
            <person name="Kyrpides N.C."/>
            <person name="Klenk H.P."/>
            <person name="Woyke T."/>
        </authorList>
    </citation>
    <scope>NUCLEOTIDE SEQUENCE [LARGE SCALE GENOMIC DNA]</scope>
    <source>
        <strain evidence="13">ATCC 27775 / DSM 1100 / LMG 10767 / O</strain>
    </source>
</reference>
<dbReference type="CDD" id="cd04470">
    <property type="entry name" value="S1_EF-P_repeat_1"/>
    <property type="match status" value="1"/>
</dbReference>
<dbReference type="InterPro" id="IPR001059">
    <property type="entry name" value="Transl_elong_P/YeiP_cen"/>
</dbReference>
<evidence type="ECO:0000256" key="8">
    <source>
        <dbReference type="NCBIfam" id="TIGR00038"/>
    </source>
</evidence>
<evidence type="ECO:0000259" key="11">
    <source>
        <dbReference type="SMART" id="SM01185"/>
    </source>
</evidence>
<dbReference type="GO" id="GO:0005829">
    <property type="term" value="C:cytosol"/>
    <property type="evidence" value="ECO:0007669"/>
    <property type="project" value="UniProtKB-ARBA"/>
</dbReference>
<dbReference type="PIRSF" id="PIRSF005901">
    <property type="entry name" value="EF-P"/>
    <property type="match status" value="1"/>
</dbReference>
<feature type="domain" description="Elongation factor P C-terminal" evidence="10">
    <location>
        <begin position="130"/>
        <end position="185"/>
    </location>
</feature>
<comment type="pathway">
    <text evidence="2 7">Protein biosynthesis; polypeptide chain elongation.</text>
</comment>
<dbReference type="UniPathway" id="UPA00345"/>
<gene>
    <name evidence="7" type="primary">efp</name>
    <name evidence="12" type="ordered locus">Halhy_2517</name>
</gene>
<proteinExistence type="inferred from homology"/>
<evidence type="ECO:0000256" key="6">
    <source>
        <dbReference type="ARBA" id="ARBA00022917"/>
    </source>
</evidence>
<evidence type="ECO:0000313" key="12">
    <source>
        <dbReference type="EMBL" id="AEE50390.1"/>
    </source>
</evidence>
<evidence type="ECO:0000256" key="3">
    <source>
        <dbReference type="ARBA" id="ARBA00009479"/>
    </source>
</evidence>
<dbReference type="InterPro" id="IPR008991">
    <property type="entry name" value="Translation_prot_SH3-like_sf"/>
</dbReference>
<dbReference type="RefSeq" id="WP_013764939.1">
    <property type="nucleotide sequence ID" value="NC_015510.1"/>
</dbReference>
<dbReference type="OrthoDB" id="9801844at2"/>
<dbReference type="Pfam" id="PF09285">
    <property type="entry name" value="Elong-fact-P_C"/>
    <property type="match status" value="1"/>
</dbReference>
<dbReference type="NCBIfam" id="TIGR00038">
    <property type="entry name" value="efp"/>
    <property type="match status" value="1"/>
</dbReference>
<dbReference type="InterPro" id="IPR013852">
    <property type="entry name" value="Transl_elong_P/YeiP_CS"/>
</dbReference>
<accession>F4KXL9</accession>
<dbReference type="SMART" id="SM00841">
    <property type="entry name" value="Elong-fact-P_C"/>
    <property type="match status" value="1"/>
</dbReference>
<dbReference type="InterPro" id="IPR011768">
    <property type="entry name" value="Transl_elongation_fac_P"/>
</dbReference>
<dbReference type="GO" id="GO:0003746">
    <property type="term" value="F:translation elongation factor activity"/>
    <property type="evidence" value="ECO:0007669"/>
    <property type="project" value="UniProtKB-UniRule"/>
</dbReference>
<dbReference type="FunFam" id="2.40.50.140:FF:000004">
    <property type="entry name" value="Elongation factor P"/>
    <property type="match status" value="1"/>
</dbReference>
<evidence type="ECO:0000256" key="2">
    <source>
        <dbReference type="ARBA" id="ARBA00004815"/>
    </source>
</evidence>
<dbReference type="GO" id="GO:0043043">
    <property type="term" value="P:peptide biosynthetic process"/>
    <property type="evidence" value="ECO:0007669"/>
    <property type="project" value="InterPro"/>
</dbReference>
<dbReference type="SUPFAM" id="SSF50104">
    <property type="entry name" value="Translation proteins SH3-like domain"/>
    <property type="match status" value="1"/>
</dbReference>
<evidence type="ECO:0000256" key="4">
    <source>
        <dbReference type="ARBA" id="ARBA00022490"/>
    </source>
</evidence>
<evidence type="ECO:0000259" key="10">
    <source>
        <dbReference type="SMART" id="SM00841"/>
    </source>
</evidence>
<dbReference type="InterPro" id="IPR012340">
    <property type="entry name" value="NA-bd_OB-fold"/>
</dbReference>
<dbReference type="HAMAP" id="MF_00141">
    <property type="entry name" value="EF_P"/>
    <property type="match status" value="1"/>
</dbReference>
<name>F4KXL9_HALH1</name>
<dbReference type="Pfam" id="PF01132">
    <property type="entry name" value="EFP"/>
    <property type="match status" value="1"/>
</dbReference>
<keyword evidence="13" id="KW-1185">Reference proteome</keyword>
<comment type="similarity">
    <text evidence="3 7 9">Belongs to the elongation factor P family.</text>
</comment>
<dbReference type="STRING" id="760192.Halhy_2517"/>
<evidence type="ECO:0000313" key="13">
    <source>
        <dbReference type="Proteomes" id="UP000008461"/>
    </source>
</evidence>
<comment type="function">
    <text evidence="7">Involved in peptide bond synthesis. Stimulates efficient translation and peptide-bond synthesis on native or reconstituted 70S ribosomes in vitro. Probably functions indirectly by altering the affinity of the ribosome for aminoacyl-tRNA, thus increasing their reactivity as acceptors for peptidyl transferase.</text>
</comment>
<dbReference type="InterPro" id="IPR013185">
    <property type="entry name" value="Transl_elong_KOW-like"/>
</dbReference>
<protein>
    <recommendedName>
        <fullName evidence="7 8">Elongation factor P</fullName>
        <shortName evidence="7">EF-P</shortName>
    </recommendedName>
</protein>
<dbReference type="PANTHER" id="PTHR30053:SF12">
    <property type="entry name" value="ELONGATION FACTOR P (EF-P) FAMILY PROTEIN"/>
    <property type="match status" value="1"/>
</dbReference>
<dbReference type="Gene3D" id="2.30.30.30">
    <property type="match status" value="1"/>
</dbReference>